<evidence type="ECO:0000313" key="2">
    <source>
        <dbReference type="EMBL" id="EGC85277.1"/>
    </source>
</evidence>
<protein>
    <submittedName>
        <fullName evidence="2">Conserved domain protein</fullName>
    </submittedName>
</protein>
<name>F0HA35_9BACT</name>
<keyword evidence="3" id="KW-1185">Reference proteome</keyword>
<organism evidence="2 3">
    <name type="scientific">Prevotella denticola CRIS 18C-A</name>
    <dbReference type="NCBI Taxonomy" id="944557"/>
    <lineage>
        <taxon>Bacteria</taxon>
        <taxon>Pseudomonadati</taxon>
        <taxon>Bacteroidota</taxon>
        <taxon>Bacteroidia</taxon>
        <taxon>Bacteroidales</taxon>
        <taxon>Prevotellaceae</taxon>
        <taxon>Prevotella</taxon>
    </lineage>
</organism>
<reference evidence="2 3" key="1">
    <citation type="submission" date="2011-02" db="EMBL/GenBank/DDBJ databases">
        <authorList>
            <person name="Durkin A.S."/>
            <person name="Madupu R."/>
            <person name="Torralba M."/>
            <person name="Gillis M."/>
            <person name="Methe B."/>
            <person name="Sutton G."/>
            <person name="Nelson K.E."/>
        </authorList>
    </citation>
    <scope>NUCLEOTIDE SEQUENCE [LARGE SCALE GENOMIC DNA]</scope>
    <source>
        <strain evidence="2 3">CRIS 18C-A</strain>
    </source>
</reference>
<accession>F0HA35</accession>
<dbReference type="AlphaFoldDB" id="F0HA35"/>
<proteinExistence type="predicted"/>
<evidence type="ECO:0000256" key="1">
    <source>
        <dbReference type="SAM" id="Phobius"/>
    </source>
</evidence>
<keyword evidence="1" id="KW-0812">Transmembrane</keyword>
<keyword evidence="1" id="KW-0472">Membrane</keyword>
<comment type="caution">
    <text evidence="2">The sequence shown here is derived from an EMBL/GenBank/DDBJ whole genome shotgun (WGS) entry which is preliminary data.</text>
</comment>
<feature type="transmembrane region" description="Helical" evidence="1">
    <location>
        <begin position="62"/>
        <end position="82"/>
    </location>
</feature>
<keyword evidence="1" id="KW-1133">Transmembrane helix</keyword>
<evidence type="ECO:0000313" key="3">
    <source>
        <dbReference type="Proteomes" id="UP000003155"/>
    </source>
</evidence>
<gene>
    <name evidence="2" type="ORF">HMPREF9303_0523</name>
</gene>
<dbReference type="Proteomes" id="UP000003155">
    <property type="component" value="Unassembled WGS sequence"/>
</dbReference>
<dbReference type="EMBL" id="AEXO01000100">
    <property type="protein sequence ID" value="EGC85277.1"/>
    <property type="molecule type" value="Genomic_DNA"/>
</dbReference>
<sequence>MFLCMEINISLHERKDFFTRRKFGTDARKACWEQVSTTVSGYVKADGQATGKTAGKGRQGGAVMRFIGFYFAVHTLCTTFAVQRNI</sequence>